<gene>
    <name evidence="1" type="ORF">METZ01_LOCUS159791</name>
</gene>
<proteinExistence type="predicted"/>
<evidence type="ECO:0000313" key="1">
    <source>
        <dbReference type="EMBL" id="SVB06937.1"/>
    </source>
</evidence>
<name>A0A382B146_9ZZZZ</name>
<reference evidence="1" key="1">
    <citation type="submission" date="2018-05" db="EMBL/GenBank/DDBJ databases">
        <authorList>
            <person name="Lanie J.A."/>
            <person name="Ng W.-L."/>
            <person name="Kazmierczak K.M."/>
            <person name="Andrzejewski T.M."/>
            <person name="Davidsen T.M."/>
            <person name="Wayne K.J."/>
            <person name="Tettelin H."/>
            <person name="Glass J.I."/>
            <person name="Rusch D."/>
            <person name="Podicherti R."/>
            <person name="Tsui H.-C.T."/>
            <person name="Winkler M.E."/>
        </authorList>
    </citation>
    <scope>NUCLEOTIDE SEQUENCE</scope>
</reference>
<organism evidence="1">
    <name type="scientific">marine metagenome</name>
    <dbReference type="NCBI Taxonomy" id="408172"/>
    <lineage>
        <taxon>unclassified sequences</taxon>
        <taxon>metagenomes</taxon>
        <taxon>ecological metagenomes</taxon>
    </lineage>
</organism>
<dbReference type="EMBL" id="UINC01027535">
    <property type="protein sequence ID" value="SVB06937.1"/>
    <property type="molecule type" value="Genomic_DNA"/>
</dbReference>
<accession>A0A382B146</accession>
<protein>
    <submittedName>
        <fullName evidence="1">Uncharacterized protein</fullName>
    </submittedName>
</protein>
<dbReference type="AlphaFoldDB" id="A0A382B146"/>
<sequence>MGKKDKNQSALVATTLLLGTIFAVSIVINGTDVPPDTDIVGKRYTTIQSKAEQSVDATSNSEPVQTAELAEDDILAENVNIESVEITSGNFAVAFKQARVLLGPNNTFVWNGMIYTTNLADEKTIPLEQNESVITSVDLASEMPKIEPTLSQVIETTP</sequence>